<dbReference type="EMBL" id="JAPZBU010000003">
    <property type="protein sequence ID" value="KAJ5414613.1"/>
    <property type="molecule type" value="Genomic_DNA"/>
</dbReference>
<keyword evidence="2" id="KW-1185">Reference proteome</keyword>
<dbReference type="Proteomes" id="UP001147747">
    <property type="component" value="Unassembled WGS sequence"/>
</dbReference>
<dbReference type="OrthoDB" id="5863171at2759"/>
<dbReference type="AlphaFoldDB" id="A0A9W9WCB5"/>
<sequence length="124" mass="13246">MSLNLDQMAIREPLCHIVTPIGMLGYGFSTSDLENGLEIALRSGSPTAIILDSGSTDSGPAKLALGSMTCPRSVYQRDLRQLICAVKKYRVPLLISSAGGDGSDAHVKEFLDIIREILDAPDQG</sequence>
<accession>A0A9W9WCB5</accession>
<dbReference type="GeneID" id="81364857"/>
<dbReference type="RefSeq" id="XP_056494459.1">
    <property type="nucleotide sequence ID" value="XM_056625877.1"/>
</dbReference>
<reference evidence="1" key="1">
    <citation type="submission" date="2022-12" db="EMBL/GenBank/DDBJ databases">
        <authorList>
            <person name="Petersen C."/>
        </authorList>
    </citation>
    <scope>NUCLEOTIDE SEQUENCE</scope>
    <source>
        <strain evidence="1">IBT 29677</strain>
    </source>
</reference>
<protein>
    <submittedName>
        <fullName evidence="1">Uncharacterized protein</fullName>
    </submittedName>
</protein>
<comment type="caution">
    <text evidence="1">The sequence shown here is derived from an EMBL/GenBank/DDBJ whole genome shotgun (WGS) entry which is preliminary data.</text>
</comment>
<proteinExistence type="predicted"/>
<reference evidence="1" key="2">
    <citation type="journal article" date="2023" name="IMA Fungus">
        <title>Comparative genomic study of the Penicillium genus elucidates a diverse pangenome and 15 lateral gene transfer events.</title>
        <authorList>
            <person name="Petersen C."/>
            <person name="Sorensen T."/>
            <person name="Nielsen M.R."/>
            <person name="Sondergaard T.E."/>
            <person name="Sorensen J.L."/>
            <person name="Fitzpatrick D.A."/>
            <person name="Frisvad J.C."/>
            <person name="Nielsen K.L."/>
        </authorList>
    </citation>
    <scope>NUCLEOTIDE SEQUENCE</scope>
    <source>
        <strain evidence="1">IBT 29677</strain>
    </source>
</reference>
<gene>
    <name evidence="1" type="ORF">N7509_001240</name>
</gene>
<evidence type="ECO:0000313" key="2">
    <source>
        <dbReference type="Proteomes" id="UP001147747"/>
    </source>
</evidence>
<evidence type="ECO:0000313" key="1">
    <source>
        <dbReference type="EMBL" id="KAJ5414613.1"/>
    </source>
</evidence>
<organism evidence="1 2">
    <name type="scientific">Penicillium cosmopolitanum</name>
    <dbReference type="NCBI Taxonomy" id="1131564"/>
    <lineage>
        <taxon>Eukaryota</taxon>
        <taxon>Fungi</taxon>
        <taxon>Dikarya</taxon>
        <taxon>Ascomycota</taxon>
        <taxon>Pezizomycotina</taxon>
        <taxon>Eurotiomycetes</taxon>
        <taxon>Eurotiomycetidae</taxon>
        <taxon>Eurotiales</taxon>
        <taxon>Aspergillaceae</taxon>
        <taxon>Penicillium</taxon>
    </lineage>
</organism>
<name>A0A9W9WCB5_9EURO</name>